<evidence type="ECO:0000313" key="3">
    <source>
        <dbReference type="Proteomes" id="UP000273675"/>
    </source>
</evidence>
<dbReference type="InterPro" id="IPR018754">
    <property type="entry name" value="RovC-like_DNA-bd"/>
</dbReference>
<protein>
    <submittedName>
        <fullName evidence="2">Uncharacterized protein DUF2285</fullName>
    </submittedName>
</protein>
<dbReference type="EMBL" id="RBIM01000009">
    <property type="protein sequence ID" value="RKQ89608.1"/>
    <property type="molecule type" value="Genomic_DNA"/>
</dbReference>
<feature type="domain" description="T6SS Transcription factor RovC-like DNA binding" evidence="1">
    <location>
        <begin position="88"/>
        <end position="188"/>
    </location>
</feature>
<gene>
    <name evidence="2" type="ORF">C7435_3312</name>
</gene>
<accession>A0A495CW60</accession>
<sequence length="193" mass="21125">MRLPTGGCDFPVNPEIDSRVARVFWLPAAAPAVAHLIAALPEIGLTASIPPESIANCKIDAEGLSWVQLKEGANLVGDQIGDRPVGLLLPLDGKWPIRLAAADRLYHQLIDRNADSPITQQRRDRLKRALRTIDGRESGASYRDVASAFFGADHVAAEPWKTSSLKAQVARLASYGRMMIDRGYTKLLLGKYR</sequence>
<dbReference type="Proteomes" id="UP000273675">
    <property type="component" value="Unassembled WGS sequence"/>
</dbReference>
<name>A0A495CW60_9PROT</name>
<organism evidence="2 3">
    <name type="scientific">Maricaulis maris</name>
    <dbReference type="NCBI Taxonomy" id="74318"/>
    <lineage>
        <taxon>Bacteria</taxon>
        <taxon>Pseudomonadati</taxon>
        <taxon>Pseudomonadota</taxon>
        <taxon>Alphaproteobacteria</taxon>
        <taxon>Maricaulales</taxon>
        <taxon>Maricaulaceae</taxon>
        <taxon>Maricaulis</taxon>
    </lineage>
</organism>
<dbReference type="Pfam" id="PF10074">
    <property type="entry name" value="RovC_DNA-bd"/>
    <property type="match status" value="1"/>
</dbReference>
<reference evidence="2 3" key="1">
    <citation type="submission" date="2018-10" db="EMBL/GenBank/DDBJ databases">
        <title>Genomic Encyclopedia of Type Strains, Phase IV (KMG-IV): sequencing the most valuable type-strain genomes for metagenomic binning, comparative biology and taxonomic classification.</title>
        <authorList>
            <person name="Goeker M."/>
        </authorList>
    </citation>
    <scope>NUCLEOTIDE SEQUENCE [LARGE SCALE GENOMIC DNA]</scope>
    <source>
        <strain evidence="2 3">DSM 4734</strain>
    </source>
</reference>
<evidence type="ECO:0000313" key="2">
    <source>
        <dbReference type="EMBL" id="RKQ89608.1"/>
    </source>
</evidence>
<comment type="caution">
    <text evidence="2">The sequence shown here is derived from an EMBL/GenBank/DDBJ whole genome shotgun (WGS) entry which is preliminary data.</text>
</comment>
<evidence type="ECO:0000259" key="1">
    <source>
        <dbReference type="Pfam" id="PF10074"/>
    </source>
</evidence>
<dbReference type="AlphaFoldDB" id="A0A495CW60"/>
<proteinExistence type="predicted"/>